<evidence type="ECO:0000256" key="5">
    <source>
        <dbReference type="SAM" id="MobiDB-lite"/>
    </source>
</evidence>
<keyword evidence="3" id="KW-0862">Zinc</keyword>
<dbReference type="InterPro" id="IPR001965">
    <property type="entry name" value="Znf_PHD"/>
</dbReference>
<name>A0ABD0ZV18_CARAN</name>
<dbReference type="InterPro" id="IPR013083">
    <property type="entry name" value="Znf_RING/FYVE/PHD"/>
</dbReference>
<dbReference type="CDD" id="cd15489">
    <property type="entry name" value="PHD_SF"/>
    <property type="match status" value="1"/>
</dbReference>
<protein>
    <submittedName>
        <fullName evidence="7">PHD finger protein</fullName>
    </submittedName>
</protein>
<feature type="compositionally biased region" description="Basic and acidic residues" evidence="5">
    <location>
        <begin position="636"/>
        <end position="645"/>
    </location>
</feature>
<dbReference type="InterPro" id="IPR056699">
    <property type="entry name" value="DUF7797"/>
</dbReference>
<evidence type="ECO:0000256" key="2">
    <source>
        <dbReference type="ARBA" id="ARBA00022771"/>
    </source>
</evidence>
<dbReference type="InterPro" id="IPR019787">
    <property type="entry name" value="Znf_PHD-finger"/>
</dbReference>
<feature type="domain" description="PHD-type" evidence="6">
    <location>
        <begin position="314"/>
        <end position="366"/>
    </location>
</feature>
<dbReference type="InterPro" id="IPR011011">
    <property type="entry name" value="Znf_FYVE_PHD"/>
</dbReference>
<evidence type="ECO:0000256" key="3">
    <source>
        <dbReference type="ARBA" id="ARBA00022833"/>
    </source>
</evidence>
<sequence length="727" mass="77273">MDITASNLPMNLESVPATSMVDDNGDEPMAPPAKKQRFGEDMSRVAEIVLVLSALGRMRGGQAPTELENELMVEARSKLAVICQEFSPKDLIGSDDVKAVIEDLGLNGKLNKDQRLGFRAPKLTISEKLSLGKRKMEEAKMYPTPTVSTGFVSHLSQPNGSVASPGLAKNIFVTHQWPSSEVTTVKTTGSNFRMDRPQMMINGASQGTPVSSANYYSASWSAQPQSTISFSTASDKKVPIQSSVKVADPSFRPFMSQTPHHTFTGTNQPMHYGQTSLSGNNHSEIAKIIQKVLQPGFKQYPLWNPPSREYMSRAMACEMCKVTINEVDSLLICDACEKAFHLICLQANNVQGVPKSEWHCSRCVQAGKPFPPQYGRAITTNRTKMPSRSAGVQSSTAKKVGSMDMKVNQQKPIVPTNPGAQKFLGFVSGAATASHFESASVNANTTASAAKTTNIGPQGFRESVICGTNSPATTSTSAVINNGLVSKSLTPVGTVSSTSPLSFSNQDTMAATSNATPSTAITASLVAQAPTTVTENGDISSTSTASGTADHSISNTDLNTQVHTLTVTSSSNSQTVVLHSGNAKATEDAAIGQALNADDGPQALVENIARCENPSESTSHSDSLDDKTTSANGQESSKDDTEKFAPETCQNHPPTESPAAVLSDEDSKITAQPSMPLENSGYQTEKTLSQPLLVVSNYHSQTEKETPNVQDSLQNVPEDSQGKGLNG</sequence>
<dbReference type="InterPro" id="IPR019786">
    <property type="entry name" value="Zinc_finger_PHD-type_CS"/>
</dbReference>
<dbReference type="PROSITE" id="PS50016">
    <property type="entry name" value="ZF_PHD_2"/>
    <property type="match status" value="1"/>
</dbReference>
<feature type="compositionally biased region" description="Polar residues" evidence="5">
    <location>
        <begin position="383"/>
        <end position="397"/>
    </location>
</feature>
<feature type="region of interest" description="Disordered" evidence="5">
    <location>
        <begin position="383"/>
        <end position="404"/>
    </location>
</feature>
<keyword evidence="2 4" id="KW-0863">Zinc-finger</keyword>
<dbReference type="PANTHER" id="PTHR47527:SF5">
    <property type="entry name" value="PHD-TYPE DOMAIN-CONTAINING PROTEIN"/>
    <property type="match status" value="1"/>
</dbReference>
<feature type="region of interest" description="Disordered" evidence="5">
    <location>
        <begin position="697"/>
        <end position="727"/>
    </location>
</feature>
<dbReference type="Gene3D" id="3.30.40.10">
    <property type="entry name" value="Zinc/RING finger domain, C3HC4 (zinc finger)"/>
    <property type="match status" value="1"/>
</dbReference>
<evidence type="ECO:0000256" key="1">
    <source>
        <dbReference type="ARBA" id="ARBA00022723"/>
    </source>
</evidence>
<evidence type="ECO:0000256" key="4">
    <source>
        <dbReference type="PROSITE-ProRule" id="PRU00146"/>
    </source>
</evidence>
<evidence type="ECO:0000313" key="8">
    <source>
        <dbReference type="Proteomes" id="UP001558713"/>
    </source>
</evidence>
<dbReference type="Proteomes" id="UP001558713">
    <property type="component" value="Unassembled WGS sequence"/>
</dbReference>
<feature type="region of interest" description="Disordered" evidence="5">
    <location>
        <begin position="14"/>
        <end position="38"/>
    </location>
</feature>
<dbReference type="PANTHER" id="PTHR47527">
    <property type="entry name" value="RING/FYVE/PHD ZINC FINGER SUPERFAMILY PROTEIN"/>
    <property type="match status" value="1"/>
</dbReference>
<dbReference type="AlphaFoldDB" id="A0ABD0ZV18"/>
<evidence type="ECO:0000259" key="6">
    <source>
        <dbReference type="PROSITE" id="PS50016"/>
    </source>
</evidence>
<reference evidence="7 8" key="1">
    <citation type="submission" date="2024-04" db="EMBL/GenBank/DDBJ databases">
        <title>Genome assembly C_amara_ONT_v2.</title>
        <authorList>
            <person name="Yant L."/>
            <person name="Moore C."/>
            <person name="Slenker M."/>
        </authorList>
    </citation>
    <scope>NUCLEOTIDE SEQUENCE [LARGE SCALE GENOMIC DNA]</scope>
    <source>
        <tissue evidence="7">Leaf</tissue>
    </source>
</reference>
<dbReference type="PROSITE" id="PS01359">
    <property type="entry name" value="ZF_PHD_1"/>
    <property type="match status" value="1"/>
</dbReference>
<evidence type="ECO:0000313" key="7">
    <source>
        <dbReference type="EMBL" id="KAL1197736.1"/>
    </source>
</evidence>
<dbReference type="SMART" id="SM00249">
    <property type="entry name" value="PHD"/>
    <property type="match status" value="1"/>
</dbReference>
<proteinExistence type="predicted"/>
<accession>A0ABD0ZV18</accession>
<organism evidence="7 8">
    <name type="scientific">Cardamine amara subsp. amara</name>
    <dbReference type="NCBI Taxonomy" id="228776"/>
    <lineage>
        <taxon>Eukaryota</taxon>
        <taxon>Viridiplantae</taxon>
        <taxon>Streptophyta</taxon>
        <taxon>Embryophyta</taxon>
        <taxon>Tracheophyta</taxon>
        <taxon>Spermatophyta</taxon>
        <taxon>Magnoliopsida</taxon>
        <taxon>eudicotyledons</taxon>
        <taxon>Gunneridae</taxon>
        <taxon>Pentapetalae</taxon>
        <taxon>rosids</taxon>
        <taxon>malvids</taxon>
        <taxon>Brassicales</taxon>
        <taxon>Brassicaceae</taxon>
        <taxon>Cardamineae</taxon>
        <taxon>Cardamine</taxon>
    </lineage>
</organism>
<dbReference type="Pfam" id="PF25073">
    <property type="entry name" value="DUF7797"/>
    <property type="match status" value="1"/>
</dbReference>
<keyword evidence="8" id="KW-1185">Reference proteome</keyword>
<feature type="compositionally biased region" description="Polar residues" evidence="5">
    <location>
        <begin position="707"/>
        <end position="718"/>
    </location>
</feature>
<feature type="region of interest" description="Disordered" evidence="5">
    <location>
        <begin position="532"/>
        <end position="554"/>
    </location>
</feature>
<feature type="region of interest" description="Disordered" evidence="5">
    <location>
        <begin position="613"/>
        <end position="685"/>
    </location>
</feature>
<dbReference type="SUPFAM" id="SSF57903">
    <property type="entry name" value="FYVE/PHD zinc finger"/>
    <property type="match status" value="1"/>
</dbReference>
<comment type="caution">
    <text evidence="7">The sequence shown here is derived from an EMBL/GenBank/DDBJ whole genome shotgun (WGS) entry which is preliminary data.</text>
</comment>
<keyword evidence="1" id="KW-0479">Metal-binding</keyword>
<dbReference type="GO" id="GO:0008270">
    <property type="term" value="F:zinc ion binding"/>
    <property type="evidence" value="ECO:0007669"/>
    <property type="project" value="UniProtKB-KW"/>
</dbReference>
<dbReference type="Pfam" id="PF00628">
    <property type="entry name" value="PHD"/>
    <property type="match status" value="1"/>
</dbReference>
<dbReference type="EMBL" id="JBANAX010000686">
    <property type="protein sequence ID" value="KAL1197736.1"/>
    <property type="molecule type" value="Genomic_DNA"/>
</dbReference>
<gene>
    <name evidence="7" type="ORF">V5N11_012389</name>
</gene>